<keyword evidence="2" id="KW-1185">Reference proteome</keyword>
<dbReference type="EMBL" id="OZ023702">
    <property type="protein sequence ID" value="CAK9858984.1"/>
    <property type="molecule type" value="Genomic_DNA"/>
</dbReference>
<sequence length="556" mass="62524">MTGMTMKNPFAAFIKFLEGSMPNPISSFPPAPLVECQVCEGRDHITRTCPRLNTPWPKCARCGGPHRTESCGVRYPFHSDLGRVEGRYQRKQHEKGSRFGAANFMEALPSDGAAVTTVKEKITGRQPVDEFVEITEGTDVAIRRKWQHVVTPYEEPRAEPSNTKKGHLDAAEDKVSMEVVGAERKIEEVLEPHEEVAMIPLDQTPLAVEETEEQLHEAVDDKIVAELVQNGEETTTFGAQDINAMSKSDEEVEEPITAVLPPFAVEEDPVDRRTMVNHADKQQTRTANDLIEVLIEASEQGDPYSGMELPDSFVKPDDLSVVPMQVICQHPQYHVDSISNQLANVEAQTLPLPRLKYHERSWEECILSIGYENMMNIRIRHWTCINFSQCAIVGIVPQLCNELIKMCRTSRMVFEMNPVLTIQCAVQNELERTPQKCSAKKDKEKSCGSNVLETVSCAMLTDGDGYREQENHEPEEETIMKKAAAKALIICVDEGAVTKRTKACYTKQPMNPGRGRTSVSGPRMEGRCWIYFIQVANGNMWARTCRDLQIHHDQPD</sequence>
<reference evidence="1 2" key="1">
    <citation type="submission" date="2024-03" db="EMBL/GenBank/DDBJ databases">
        <authorList>
            <consortium name="ELIXIR-Norway"/>
            <consortium name="Elixir Norway"/>
        </authorList>
    </citation>
    <scope>NUCLEOTIDE SEQUENCE [LARGE SCALE GENOMIC DNA]</scope>
</reference>
<name>A0ABP1A8X5_9BRYO</name>
<protein>
    <submittedName>
        <fullName evidence="1">Uncharacterized protein</fullName>
    </submittedName>
</protein>
<dbReference type="Gene3D" id="3.40.50.2300">
    <property type="match status" value="1"/>
</dbReference>
<accession>A0ABP1A8X5</accession>
<proteinExistence type="predicted"/>
<evidence type="ECO:0000313" key="2">
    <source>
        <dbReference type="Proteomes" id="UP001497522"/>
    </source>
</evidence>
<dbReference type="Proteomes" id="UP001497522">
    <property type="component" value="Chromosome 1"/>
</dbReference>
<gene>
    <name evidence="1" type="ORF">CSSPJE1EN2_LOCUS1979</name>
</gene>
<evidence type="ECO:0000313" key="1">
    <source>
        <dbReference type="EMBL" id="CAK9858984.1"/>
    </source>
</evidence>
<organism evidence="1 2">
    <name type="scientific">Sphagnum jensenii</name>
    <dbReference type="NCBI Taxonomy" id="128206"/>
    <lineage>
        <taxon>Eukaryota</taxon>
        <taxon>Viridiplantae</taxon>
        <taxon>Streptophyta</taxon>
        <taxon>Embryophyta</taxon>
        <taxon>Bryophyta</taxon>
        <taxon>Sphagnophytina</taxon>
        <taxon>Sphagnopsida</taxon>
        <taxon>Sphagnales</taxon>
        <taxon>Sphagnaceae</taxon>
        <taxon>Sphagnum</taxon>
    </lineage>
</organism>